<organism evidence="2 3">
    <name type="scientific">Gymnopilus junonius</name>
    <name type="common">Spectacular rustgill mushroom</name>
    <name type="synonym">Gymnopilus spectabilis subsp. junonius</name>
    <dbReference type="NCBI Taxonomy" id="109634"/>
    <lineage>
        <taxon>Eukaryota</taxon>
        <taxon>Fungi</taxon>
        <taxon>Dikarya</taxon>
        <taxon>Basidiomycota</taxon>
        <taxon>Agaricomycotina</taxon>
        <taxon>Agaricomycetes</taxon>
        <taxon>Agaricomycetidae</taxon>
        <taxon>Agaricales</taxon>
        <taxon>Agaricineae</taxon>
        <taxon>Hymenogastraceae</taxon>
        <taxon>Gymnopilus</taxon>
    </lineage>
</organism>
<comment type="caution">
    <text evidence="2">The sequence shown here is derived from an EMBL/GenBank/DDBJ whole genome shotgun (WGS) entry which is preliminary data.</text>
</comment>
<keyword evidence="1" id="KW-0472">Membrane</keyword>
<reference evidence="2" key="1">
    <citation type="submission" date="2020-11" db="EMBL/GenBank/DDBJ databases">
        <authorList>
            <consortium name="DOE Joint Genome Institute"/>
            <person name="Ahrendt S."/>
            <person name="Riley R."/>
            <person name="Andreopoulos W."/>
            <person name="LaButti K."/>
            <person name="Pangilinan J."/>
            <person name="Ruiz-duenas F.J."/>
            <person name="Barrasa J.M."/>
            <person name="Sanchez-Garcia M."/>
            <person name="Camarero S."/>
            <person name="Miyauchi S."/>
            <person name="Serrano A."/>
            <person name="Linde D."/>
            <person name="Babiker R."/>
            <person name="Drula E."/>
            <person name="Ayuso-Fernandez I."/>
            <person name="Pacheco R."/>
            <person name="Padilla G."/>
            <person name="Ferreira P."/>
            <person name="Barriuso J."/>
            <person name="Kellner H."/>
            <person name="Castanera R."/>
            <person name="Alfaro M."/>
            <person name="Ramirez L."/>
            <person name="Pisabarro A.G."/>
            <person name="Kuo A."/>
            <person name="Tritt A."/>
            <person name="Lipzen A."/>
            <person name="He G."/>
            <person name="Yan M."/>
            <person name="Ng V."/>
            <person name="Cullen D."/>
            <person name="Martin F."/>
            <person name="Rosso M.-N."/>
            <person name="Henrissat B."/>
            <person name="Hibbett D."/>
            <person name="Martinez A.T."/>
            <person name="Grigoriev I.V."/>
        </authorList>
    </citation>
    <scope>NUCLEOTIDE SEQUENCE</scope>
    <source>
        <strain evidence="2">AH 44721</strain>
    </source>
</reference>
<dbReference type="AlphaFoldDB" id="A0A9P5NB46"/>
<keyword evidence="1" id="KW-1133">Transmembrane helix</keyword>
<name>A0A9P5NB46_GYMJU</name>
<feature type="transmembrane region" description="Helical" evidence="1">
    <location>
        <begin position="20"/>
        <end position="41"/>
    </location>
</feature>
<gene>
    <name evidence="2" type="ORF">CPB84DRAFT_1691010</name>
</gene>
<proteinExistence type="predicted"/>
<evidence type="ECO:0000256" key="1">
    <source>
        <dbReference type="SAM" id="Phobius"/>
    </source>
</evidence>
<sequence length="186" mass="20054">MSTTTTLPLGDAGASAAPNGISLLLLLFFLVFTFYIFNIVLDLANLTPPEIEYPANGSSCSTGGLACGHAAGNVLNFGDVDQAAEDHILAQGHVDLTIVHQPPCTLTINESSVIKVRAPCHISMGPLLRHVAQSYSPMRKNNSHVYVLDKKQWDMLGRFEVATAEDGRCSWIVKEGEPKLHILVVS</sequence>
<keyword evidence="3" id="KW-1185">Reference proteome</keyword>
<accession>A0A9P5NB46</accession>
<dbReference type="OrthoDB" id="3070904at2759"/>
<dbReference type="Proteomes" id="UP000724874">
    <property type="component" value="Unassembled WGS sequence"/>
</dbReference>
<keyword evidence="1" id="KW-0812">Transmembrane</keyword>
<dbReference type="EMBL" id="JADNYJ010000247">
    <property type="protein sequence ID" value="KAF8873106.1"/>
    <property type="molecule type" value="Genomic_DNA"/>
</dbReference>
<evidence type="ECO:0000313" key="3">
    <source>
        <dbReference type="Proteomes" id="UP000724874"/>
    </source>
</evidence>
<protein>
    <submittedName>
        <fullName evidence="2">Uncharacterized protein</fullName>
    </submittedName>
</protein>
<evidence type="ECO:0000313" key="2">
    <source>
        <dbReference type="EMBL" id="KAF8873106.1"/>
    </source>
</evidence>